<evidence type="ECO:0000313" key="4">
    <source>
        <dbReference type="Proteomes" id="UP000258016"/>
    </source>
</evidence>
<dbReference type="Pfam" id="PF02604">
    <property type="entry name" value="PhdYeFM_antitox"/>
    <property type="match status" value="1"/>
</dbReference>
<keyword evidence="4" id="KW-1185">Reference proteome</keyword>
<dbReference type="EMBL" id="CP020083">
    <property type="protein sequence ID" value="ASR52978.1"/>
    <property type="molecule type" value="Genomic_DNA"/>
</dbReference>
<gene>
    <name evidence="3" type="ORF">B5J99_17185</name>
</gene>
<evidence type="ECO:0000256" key="2">
    <source>
        <dbReference type="RuleBase" id="RU362080"/>
    </source>
</evidence>
<dbReference type="NCBIfam" id="TIGR01552">
    <property type="entry name" value="phd_fam"/>
    <property type="match status" value="1"/>
</dbReference>
<comment type="similarity">
    <text evidence="1 2">Belongs to the phD/YefM antitoxin family.</text>
</comment>
<evidence type="ECO:0000313" key="3">
    <source>
        <dbReference type="EMBL" id="ASR52978.1"/>
    </source>
</evidence>
<reference evidence="3 4" key="1">
    <citation type="submission" date="2017-03" db="EMBL/GenBank/DDBJ databases">
        <title>Complete genome sequence of Blastomonas fulva degrading microcsystin LR.</title>
        <authorList>
            <person name="Lee H.-g."/>
            <person name="Jin L."/>
            <person name="oh H.-M."/>
        </authorList>
    </citation>
    <scope>NUCLEOTIDE SEQUENCE [LARGE SCALE GENOMIC DNA]</scope>
    <source>
        <strain evidence="3 4">T2</strain>
    </source>
</reference>
<dbReference type="GeneID" id="303487326"/>
<dbReference type="PANTHER" id="PTHR35377">
    <property type="entry name" value="ANTITOXIN VAPB49-RELATED-RELATED"/>
    <property type="match status" value="1"/>
</dbReference>
<dbReference type="Proteomes" id="UP000258016">
    <property type="component" value="Chromosome"/>
</dbReference>
<protein>
    <recommendedName>
        <fullName evidence="2">Antitoxin</fullName>
    </recommendedName>
</protein>
<dbReference type="SUPFAM" id="SSF143120">
    <property type="entry name" value="YefM-like"/>
    <property type="match status" value="1"/>
</dbReference>
<proteinExistence type="inferred from homology"/>
<dbReference type="InterPro" id="IPR051416">
    <property type="entry name" value="phD-YefM_TA_antitoxins"/>
</dbReference>
<dbReference type="InterPro" id="IPR006442">
    <property type="entry name" value="Antitoxin_Phd/YefM"/>
</dbReference>
<organism evidence="3 4">
    <name type="scientific">Blastomonas fulva</name>
    <dbReference type="NCBI Taxonomy" id="1550728"/>
    <lineage>
        <taxon>Bacteria</taxon>
        <taxon>Pseudomonadati</taxon>
        <taxon>Pseudomonadota</taxon>
        <taxon>Alphaproteobacteria</taxon>
        <taxon>Sphingomonadales</taxon>
        <taxon>Sphingomonadaceae</taxon>
        <taxon>Blastomonas</taxon>
    </lineage>
</organism>
<accession>A0ABN5B9J6</accession>
<dbReference type="RefSeq" id="WP_033925087.1">
    <property type="nucleotide sequence ID" value="NZ_CP020083.1"/>
</dbReference>
<dbReference type="PANTHER" id="PTHR35377:SF4">
    <property type="entry name" value="PREVENT-HOST-DEATH FAMILY PROTEIN"/>
    <property type="match status" value="1"/>
</dbReference>
<dbReference type="InterPro" id="IPR036165">
    <property type="entry name" value="YefM-like_sf"/>
</dbReference>
<dbReference type="Gene3D" id="3.40.1620.10">
    <property type="entry name" value="YefM-like domain"/>
    <property type="match status" value="1"/>
</dbReference>
<comment type="function">
    <text evidence="2">Antitoxin component of a type II toxin-antitoxin (TA) system.</text>
</comment>
<sequence length="78" mass="8916">MTSIVNVHDAKTHFSKLLDRAHAGEEIILAKAGKPYARLVPLEKPKVERRPGRLKLKTPIPDGFFFDPLPEEELRAWE</sequence>
<name>A0ABN5B9J6_9SPHN</name>
<evidence type="ECO:0000256" key="1">
    <source>
        <dbReference type="ARBA" id="ARBA00009981"/>
    </source>
</evidence>